<dbReference type="InterPro" id="IPR036291">
    <property type="entry name" value="NAD(P)-bd_dom_sf"/>
</dbReference>
<protein>
    <submittedName>
        <fullName evidence="3">Short-chain dehydrogenase</fullName>
    </submittedName>
</protein>
<dbReference type="SUPFAM" id="SSF51735">
    <property type="entry name" value="NAD(P)-binding Rossmann-fold domains"/>
    <property type="match status" value="1"/>
</dbReference>
<dbReference type="PANTHER" id="PTHR24320:SF148">
    <property type="entry name" value="NAD(P)-BINDING ROSSMANN-FOLD SUPERFAMILY PROTEIN"/>
    <property type="match status" value="1"/>
</dbReference>
<evidence type="ECO:0000313" key="3">
    <source>
        <dbReference type="EMBL" id="SNY61804.1"/>
    </source>
</evidence>
<dbReference type="EMBL" id="OBDY01000023">
    <property type="protein sequence ID" value="SNY61804.1"/>
    <property type="molecule type" value="Genomic_DNA"/>
</dbReference>
<comment type="similarity">
    <text evidence="1">Belongs to the short-chain dehydrogenases/reductases (SDR) family.</text>
</comment>
<proteinExistence type="inferred from homology"/>
<dbReference type="Gene3D" id="3.40.50.720">
    <property type="entry name" value="NAD(P)-binding Rossmann-like Domain"/>
    <property type="match status" value="1"/>
</dbReference>
<dbReference type="OrthoDB" id="3237043at2"/>
<keyword evidence="4" id="KW-1185">Reference proteome</keyword>
<dbReference type="Pfam" id="PF00106">
    <property type="entry name" value="adh_short"/>
    <property type="match status" value="1"/>
</dbReference>
<name>A0A285JNC8_9ACTN</name>
<gene>
    <name evidence="3" type="ORF">SAMN05421748_12321</name>
</gene>
<organism evidence="3 4">
    <name type="scientific">Paractinoplanes atraurantiacus</name>
    <dbReference type="NCBI Taxonomy" id="1036182"/>
    <lineage>
        <taxon>Bacteria</taxon>
        <taxon>Bacillati</taxon>
        <taxon>Actinomycetota</taxon>
        <taxon>Actinomycetes</taxon>
        <taxon>Micromonosporales</taxon>
        <taxon>Micromonosporaceae</taxon>
        <taxon>Paractinoplanes</taxon>
    </lineage>
</organism>
<evidence type="ECO:0000256" key="2">
    <source>
        <dbReference type="ARBA" id="ARBA00023002"/>
    </source>
</evidence>
<dbReference type="PANTHER" id="PTHR24320">
    <property type="entry name" value="RETINOL DEHYDROGENASE"/>
    <property type="match status" value="1"/>
</dbReference>
<sequence length="268" mass="28493">MKAVLTGATRGLGEIAARELAARGYDLVLIVRDPSQVPALAGADVVAADLSDLDQVRAAAQTIRERHPEIDVLINNAGLHGFEARTTPAGLPEMVTVNYLAPWLLTRELLGTSLKRIVTVASEASRHHGTFTLPTALTDTASFTRRGSSAVYGRTKLLDIMFSNELARRTTATANALDPGFNTTGLGRELPGAAVLEKLLKTLHIGDPRRGAAGIVRLATDPALATVTGGYFSARTGKPITPVAPAGDATLERQLWETTEELIDRVRA</sequence>
<dbReference type="PRINTS" id="PR00081">
    <property type="entry name" value="GDHRDH"/>
</dbReference>
<evidence type="ECO:0000313" key="4">
    <source>
        <dbReference type="Proteomes" id="UP000219612"/>
    </source>
</evidence>
<dbReference type="RefSeq" id="WP_097326502.1">
    <property type="nucleotide sequence ID" value="NZ_OBDY01000023.1"/>
</dbReference>
<dbReference type="AlphaFoldDB" id="A0A285JNC8"/>
<dbReference type="InterPro" id="IPR002347">
    <property type="entry name" value="SDR_fam"/>
</dbReference>
<dbReference type="GO" id="GO:0016491">
    <property type="term" value="F:oxidoreductase activity"/>
    <property type="evidence" value="ECO:0007669"/>
    <property type="project" value="UniProtKB-KW"/>
</dbReference>
<reference evidence="4" key="1">
    <citation type="submission" date="2017-09" db="EMBL/GenBank/DDBJ databases">
        <authorList>
            <person name="Varghese N."/>
            <person name="Submissions S."/>
        </authorList>
    </citation>
    <scope>NUCLEOTIDE SEQUENCE [LARGE SCALE GENOMIC DNA]</scope>
    <source>
        <strain evidence="4">CGMCC 4.6857</strain>
    </source>
</reference>
<evidence type="ECO:0000256" key="1">
    <source>
        <dbReference type="ARBA" id="ARBA00006484"/>
    </source>
</evidence>
<accession>A0A285JNC8</accession>
<dbReference type="Proteomes" id="UP000219612">
    <property type="component" value="Unassembled WGS sequence"/>
</dbReference>
<keyword evidence="2" id="KW-0560">Oxidoreductase</keyword>